<dbReference type="CDD" id="cd03801">
    <property type="entry name" value="GT4_PimA-like"/>
    <property type="match status" value="1"/>
</dbReference>
<keyword evidence="1" id="KW-0808">Transferase</keyword>
<dbReference type="PANTHER" id="PTHR12526">
    <property type="entry name" value="GLYCOSYLTRANSFERASE"/>
    <property type="match status" value="1"/>
</dbReference>
<comment type="caution">
    <text evidence="1">The sequence shown here is derived from an EMBL/GenBank/DDBJ whole genome shotgun (WGS) entry which is preliminary data.</text>
</comment>
<dbReference type="RefSeq" id="WP_138087007.1">
    <property type="nucleotide sequence ID" value="NZ_VAUV01000010.1"/>
</dbReference>
<dbReference type="SUPFAM" id="SSF53756">
    <property type="entry name" value="UDP-Glycosyltransferase/glycogen phosphorylase"/>
    <property type="match status" value="1"/>
</dbReference>
<evidence type="ECO:0000313" key="2">
    <source>
        <dbReference type="Proteomes" id="UP000306196"/>
    </source>
</evidence>
<gene>
    <name evidence="1" type="ORF">FEM03_14570</name>
</gene>
<protein>
    <submittedName>
        <fullName evidence="1">Glycosyltransferase family 4 protein</fullName>
    </submittedName>
</protein>
<dbReference type="AlphaFoldDB" id="A0A5R8KCC3"/>
<accession>A0A5R8KCC3</accession>
<dbReference type="OrthoDB" id="9795068at2"/>
<name>A0A5R8KCC3_9BACT</name>
<dbReference type="PANTHER" id="PTHR12526:SF630">
    <property type="entry name" value="GLYCOSYLTRANSFERASE"/>
    <property type="match status" value="1"/>
</dbReference>
<dbReference type="Pfam" id="PF13692">
    <property type="entry name" value="Glyco_trans_1_4"/>
    <property type="match status" value="1"/>
</dbReference>
<dbReference type="Gene3D" id="3.40.50.2000">
    <property type="entry name" value="Glycogen Phosphorylase B"/>
    <property type="match status" value="2"/>
</dbReference>
<dbReference type="GO" id="GO:0016740">
    <property type="term" value="F:transferase activity"/>
    <property type="evidence" value="ECO:0007669"/>
    <property type="project" value="UniProtKB-KW"/>
</dbReference>
<keyword evidence="2" id="KW-1185">Reference proteome</keyword>
<proteinExistence type="predicted"/>
<sequence length="376" mass="41279">MRIVLAGTLNGHGGIQTHLFWLARALLEAGNKVSIISLSGALTDYDIERADQLQKFGDFSLLTPRRTNSNQRRNGLATFITIIKDLRQLKPDIYLACGTGWNLFLPAILSLSCPVRVFHEVMSGHSVGSLDSRQAVRFGFHHVVAQASAVARVFKQQFGWSAPVPVLPAFPEPLEITASLPAVSQQSIPAGNIRAAFFGRLVPHKGALWLAQQWPRLSRYLSELHIYGTGPDQQPIKELIDSNGWSRSVECKGQYPSGQAYANLLSSYDLTLLPTTGNEGAPLVLLESMACGVPFVAYGVGGIPDYANPDCLIADSTSPESFLDAVFCISDRFASREINQSRLQLHYLENFSFQKLADQWLNYMASTTAGLSDDQH</sequence>
<dbReference type="EMBL" id="VAUV01000010">
    <property type="protein sequence ID" value="TLD69952.1"/>
    <property type="molecule type" value="Genomic_DNA"/>
</dbReference>
<reference evidence="1 2" key="1">
    <citation type="submission" date="2019-05" db="EMBL/GenBank/DDBJ databases">
        <title>Verrucobacter flavum gen. nov., sp. nov. a new member of the family Verrucomicrobiaceae.</title>
        <authorList>
            <person name="Szuroczki S."/>
            <person name="Abbaszade G."/>
            <person name="Szabo A."/>
            <person name="Felfoldi T."/>
            <person name="Schumann P."/>
            <person name="Boka K."/>
            <person name="Keki Z."/>
            <person name="Toumi M."/>
            <person name="Toth E."/>
        </authorList>
    </citation>
    <scope>NUCLEOTIDE SEQUENCE [LARGE SCALE GENOMIC DNA]</scope>
    <source>
        <strain evidence="1 2">MG-N-17</strain>
    </source>
</reference>
<evidence type="ECO:0000313" key="1">
    <source>
        <dbReference type="EMBL" id="TLD69952.1"/>
    </source>
</evidence>
<organism evidence="1 2">
    <name type="scientific">Phragmitibacter flavus</name>
    <dbReference type="NCBI Taxonomy" id="2576071"/>
    <lineage>
        <taxon>Bacteria</taxon>
        <taxon>Pseudomonadati</taxon>
        <taxon>Verrucomicrobiota</taxon>
        <taxon>Verrucomicrobiia</taxon>
        <taxon>Verrucomicrobiales</taxon>
        <taxon>Verrucomicrobiaceae</taxon>
        <taxon>Phragmitibacter</taxon>
    </lineage>
</organism>
<dbReference type="Proteomes" id="UP000306196">
    <property type="component" value="Unassembled WGS sequence"/>
</dbReference>